<keyword evidence="7" id="KW-1185">Reference proteome</keyword>
<dbReference type="Pfam" id="PF00589">
    <property type="entry name" value="Phage_integrase"/>
    <property type="match status" value="1"/>
</dbReference>
<dbReference type="Gene3D" id="1.10.443.10">
    <property type="entry name" value="Intergrase catalytic core"/>
    <property type="match status" value="1"/>
</dbReference>
<evidence type="ECO:0000256" key="1">
    <source>
        <dbReference type="ARBA" id="ARBA00008857"/>
    </source>
</evidence>
<sequence length="452" mass="52512">MPQAKLIPNQKVKFTKSLLRRIKNPESGQTVIRDTEVEGLKLRVGARTKTLFFEKRVRHAPGRKRIGKVPKVTIGKFENWDLEEARKMARKLSLWCDEGKDPRTELKKERAKEAGITPDLNIEESELEGPMPVTLGEAIERFFDVATLRPYTVYKYRQALDGHFRDWFDRTLESLTIAVLRTKHKEMLKRGSATTKKALDVLSSVWNTAKLHFEVEDQRPVPQNPIKLLDHNGKGYQKEPKRTVIRRKNLGQLIDALLDIRTNGTKSQATNADRFLVSLFLGFRDGETCNLRWEFVSFDHGTITFPGELVKNGREHKVPFGPFIRKILEERYENREDMENPFVFLSPYYKKRKGYQPVNRNGCFNALVSNRVGFKVHPHALRRTFASFAELEPICMPRPILKMFLNHVGNVTDLYVQRDFDPEPYRKWAKKVEKAFLNELGIFRADSELKSL</sequence>
<dbReference type="InterPro" id="IPR013762">
    <property type="entry name" value="Integrase-like_cat_sf"/>
</dbReference>
<keyword evidence="3" id="KW-0238">DNA-binding</keyword>
<dbReference type="InterPro" id="IPR011010">
    <property type="entry name" value="DNA_brk_join_enz"/>
</dbReference>
<dbReference type="InterPro" id="IPR038488">
    <property type="entry name" value="Integrase_DNA-bd_sf"/>
</dbReference>
<dbReference type="RefSeq" id="WP_237379323.1">
    <property type="nucleotide sequence ID" value="NZ_CP071793.1"/>
</dbReference>
<evidence type="ECO:0000259" key="5">
    <source>
        <dbReference type="PROSITE" id="PS51898"/>
    </source>
</evidence>
<keyword evidence="2" id="KW-0229">DNA integration</keyword>
<comment type="similarity">
    <text evidence="1">Belongs to the 'phage' integrase family.</text>
</comment>
<dbReference type="AlphaFoldDB" id="A0A8A4TLD1"/>
<dbReference type="InterPro" id="IPR002104">
    <property type="entry name" value="Integrase_catalytic"/>
</dbReference>
<dbReference type="SUPFAM" id="SSF56349">
    <property type="entry name" value="DNA breaking-rejoining enzymes"/>
    <property type="match status" value="1"/>
</dbReference>
<dbReference type="Pfam" id="PF13356">
    <property type="entry name" value="Arm-DNA-bind_3"/>
    <property type="match status" value="1"/>
</dbReference>
<dbReference type="InterPro" id="IPR010998">
    <property type="entry name" value="Integrase_recombinase_N"/>
</dbReference>
<dbReference type="InterPro" id="IPR050808">
    <property type="entry name" value="Phage_Integrase"/>
</dbReference>
<keyword evidence="4" id="KW-0233">DNA recombination</keyword>
<evidence type="ECO:0000256" key="4">
    <source>
        <dbReference type="ARBA" id="ARBA00023172"/>
    </source>
</evidence>
<protein>
    <submittedName>
        <fullName evidence="6">Integrase family protein</fullName>
    </submittedName>
</protein>
<dbReference type="InterPro" id="IPR025166">
    <property type="entry name" value="Integrase_DNA_bind_dom"/>
</dbReference>
<reference evidence="6" key="1">
    <citation type="submission" date="2021-03" db="EMBL/GenBank/DDBJ databases">
        <title>Acanthopleuribacteraceae sp. M133.</title>
        <authorList>
            <person name="Wang G."/>
        </authorList>
    </citation>
    <scope>NUCLEOTIDE SEQUENCE</scope>
    <source>
        <strain evidence="6">M133</strain>
    </source>
</reference>
<name>A0A8A4TLD1_SULCO</name>
<dbReference type="KEGG" id="scor:J3U87_29255"/>
<proteinExistence type="inferred from homology"/>
<gene>
    <name evidence="6" type="ORF">J3U87_29255</name>
</gene>
<dbReference type="Proteomes" id="UP000663929">
    <property type="component" value="Chromosome"/>
</dbReference>
<evidence type="ECO:0000256" key="3">
    <source>
        <dbReference type="ARBA" id="ARBA00023125"/>
    </source>
</evidence>
<dbReference type="GO" id="GO:0015074">
    <property type="term" value="P:DNA integration"/>
    <property type="evidence" value="ECO:0007669"/>
    <property type="project" value="UniProtKB-KW"/>
</dbReference>
<dbReference type="PROSITE" id="PS51898">
    <property type="entry name" value="TYR_RECOMBINASE"/>
    <property type="match status" value="1"/>
</dbReference>
<evidence type="ECO:0000313" key="7">
    <source>
        <dbReference type="Proteomes" id="UP000663929"/>
    </source>
</evidence>
<organism evidence="6 7">
    <name type="scientific">Sulfidibacter corallicola</name>
    <dbReference type="NCBI Taxonomy" id="2818388"/>
    <lineage>
        <taxon>Bacteria</taxon>
        <taxon>Pseudomonadati</taxon>
        <taxon>Acidobacteriota</taxon>
        <taxon>Holophagae</taxon>
        <taxon>Acanthopleuribacterales</taxon>
        <taxon>Acanthopleuribacteraceae</taxon>
        <taxon>Sulfidibacter</taxon>
    </lineage>
</organism>
<evidence type="ECO:0000313" key="6">
    <source>
        <dbReference type="EMBL" id="QTD49691.1"/>
    </source>
</evidence>
<evidence type="ECO:0000256" key="2">
    <source>
        <dbReference type="ARBA" id="ARBA00022908"/>
    </source>
</evidence>
<dbReference type="PANTHER" id="PTHR30629:SF2">
    <property type="entry name" value="PROPHAGE INTEGRASE INTS-RELATED"/>
    <property type="match status" value="1"/>
</dbReference>
<feature type="domain" description="Tyr recombinase" evidence="5">
    <location>
        <begin position="238"/>
        <end position="430"/>
    </location>
</feature>
<dbReference type="PANTHER" id="PTHR30629">
    <property type="entry name" value="PROPHAGE INTEGRASE"/>
    <property type="match status" value="1"/>
</dbReference>
<accession>A0A8A4TLD1</accession>
<dbReference type="Gene3D" id="3.30.160.390">
    <property type="entry name" value="Integrase, DNA-binding domain"/>
    <property type="match status" value="1"/>
</dbReference>
<dbReference type="GO" id="GO:0006310">
    <property type="term" value="P:DNA recombination"/>
    <property type="evidence" value="ECO:0007669"/>
    <property type="project" value="UniProtKB-KW"/>
</dbReference>
<dbReference type="EMBL" id="CP071793">
    <property type="protein sequence ID" value="QTD49691.1"/>
    <property type="molecule type" value="Genomic_DNA"/>
</dbReference>
<dbReference type="GO" id="GO:0003677">
    <property type="term" value="F:DNA binding"/>
    <property type="evidence" value="ECO:0007669"/>
    <property type="project" value="UniProtKB-KW"/>
</dbReference>
<dbReference type="Gene3D" id="1.10.150.130">
    <property type="match status" value="1"/>
</dbReference>